<name>A0A8R1Z6I1_PRIPA</name>
<evidence type="ECO:0000256" key="1">
    <source>
        <dbReference type="ARBA" id="ARBA00022980"/>
    </source>
</evidence>
<protein>
    <submittedName>
        <fullName evidence="3">Uncharacterized protein</fullName>
    </submittedName>
</protein>
<proteinExistence type="predicted"/>
<keyword evidence="4" id="KW-1185">Reference proteome</keyword>
<dbReference type="SUPFAM" id="SSF46911">
    <property type="entry name" value="Ribosomal protein S18"/>
    <property type="match status" value="1"/>
</dbReference>
<dbReference type="AlphaFoldDB" id="A0A8R1Z6I1"/>
<dbReference type="OrthoDB" id="10054543at2759"/>
<dbReference type="Proteomes" id="UP000005239">
    <property type="component" value="Unassembled WGS sequence"/>
</dbReference>
<reference evidence="3" key="2">
    <citation type="submission" date="2022-06" db="UniProtKB">
        <authorList>
            <consortium name="EnsemblMetazoa"/>
        </authorList>
    </citation>
    <scope>IDENTIFICATION</scope>
    <source>
        <strain evidence="3">PS312</strain>
    </source>
</reference>
<evidence type="ECO:0000313" key="4">
    <source>
        <dbReference type="Proteomes" id="UP000005239"/>
    </source>
</evidence>
<dbReference type="GO" id="GO:0070181">
    <property type="term" value="F:small ribosomal subunit rRNA binding"/>
    <property type="evidence" value="ECO:0000318"/>
    <property type="project" value="GO_Central"/>
</dbReference>
<dbReference type="Pfam" id="PF01084">
    <property type="entry name" value="Ribosomal_S18"/>
    <property type="match status" value="1"/>
</dbReference>
<dbReference type="Gene3D" id="4.10.640.10">
    <property type="entry name" value="Ribosomal protein S18"/>
    <property type="match status" value="1"/>
</dbReference>
<evidence type="ECO:0000313" key="3">
    <source>
        <dbReference type="EnsemblMetazoa" id="PPA46917.1"/>
    </source>
</evidence>
<keyword evidence="2" id="KW-0687">Ribonucleoprotein</keyword>
<keyword evidence="1" id="KW-0689">Ribosomal protein</keyword>
<dbReference type="InterPro" id="IPR036870">
    <property type="entry name" value="Ribosomal_bS18_sf"/>
</dbReference>
<accession>A0A8R1Z6I1</accession>
<organism evidence="3 4">
    <name type="scientific">Pristionchus pacificus</name>
    <name type="common">Parasitic nematode worm</name>
    <dbReference type="NCBI Taxonomy" id="54126"/>
    <lineage>
        <taxon>Eukaryota</taxon>
        <taxon>Metazoa</taxon>
        <taxon>Ecdysozoa</taxon>
        <taxon>Nematoda</taxon>
        <taxon>Chromadorea</taxon>
        <taxon>Rhabditida</taxon>
        <taxon>Rhabditina</taxon>
        <taxon>Diplogasteromorpha</taxon>
        <taxon>Diplogasteroidea</taxon>
        <taxon>Neodiplogasteridae</taxon>
        <taxon>Pristionchus</taxon>
    </lineage>
</organism>
<reference evidence="4" key="1">
    <citation type="journal article" date="2008" name="Nat. Genet.">
        <title>The Pristionchus pacificus genome provides a unique perspective on nematode lifestyle and parasitism.</title>
        <authorList>
            <person name="Dieterich C."/>
            <person name="Clifton S.W."/>
            <person name="Schuster L.N."/>
            <person name="Chinwalla A."/>
            <person name="Delehaunty K."/>
            <person name="Dinkelacker I."/>
            <person name="Fulton L."/>
            <person name="Fulton R."/>
            <person name="Godfrey J."/>
            <person name="Minx P."/>
            <person name="Mitreva M."/>
            <person name="Roeseler W."/>
            <person name="Tian H."/>
            <person name="Witte H."/>
            <person name="Yang S.P."/>
            <person name="Wilson R.K."/>
            <person name="Sommer R.J."/>
        </authorList>
    </citation>
    <scope>NUCLEOTIDE SEQUENCE [LARGE SCALE GENOMIC DNA]</scope>
    <source>
        <strain evidence="4">PS312</strain>
    </source>
</reference>
<sequence length="181" mass="21178">MWLFHLYSMIPSISLLRALNPMKEAILRLSSSSRINAYKISETIEGDITVVSMETVNSDTKIQKTDSQCSLCTCNIAVKVSYKDVLILEQFMREDGTVLPAQLTGLCRKQQLHVERCVMQAHWAGLFPDRTIPEFDRAGYKRFNRYWNDSMDMYRLQEKKLPGTYFYIKRYQTKNSRVLKK</sequence>
<dbReference type="InterPro" id="IPR001648">
    <property type="entry name" value="Ribosomal_bS18"/>
</dbReference>
<gene>
    <name evidence="3" type="primary">WBGene00304696</name>
</gene>
<dbReference type="EnsemblMetazoa" id="PPA46917.1">
    <property type="protein sequence ID" value="PPA46917.1"/>
    <property type="gene ID" value="WBGene00304696"/>
</dbReference>
<dbReference type="PANTHER" id="PTHR13479">
    <property type="entry name" value="30S RIBOSOMAL PROTEIN S18"/>
    <property type="match status" value="1"/>
</dbReference>
<dbReference type="GO" id="GO:0005763">
    <property type="term" value="C:mitochondrial small ribosomal subunit"/>
    <property type="evidence" value="ECO:0000318"/>
    <property type="project" value="GO_Central"/>
</dbReference>
<dbReference type="GO" id="GO:0003735">
    <property type="term" value="F:structural constituent of ribosome"/>
    <property type="evidence" value="ECO:0000318"/>
    <property type="project" value="GO_Central"/>
</dbReference>
<dbReference type="GO" id="GO:0006412">
    <property type="term" value="P:translation"/>
    <property type="evidence" value="ECO:0000318"/>
    <property type="project" value="GO_Central"/>
</dbReference>
<dbReference type="PANTHER" id="PTHR13479:SF66">
    <property type="entry name" value="LARGE RIBOSOMAL SUBUNIT PROTEIN ML66"/>
    <property type="match status" value="1"/>
</dbReference>
<evidence type="ECO:0000256" key="2">
    <source>
        <dbReference type="ARBA" id="ARBA00023274"/>
    </source>
</evidence>